<evidence type="ECO:0000256" key="1">
    <source>
        <dbReference type="SAM" id="MobiDB-lite"/>
    </source>
</evidence>
<evidence type="ECO:0000313" key="2">
    <source>
        <dbReference type="EMBL" id="CAE7492700.1"/>
    </source>
</evidence>
<feature type="compositionally biased region" description="Polar residues" evidence="1">
    <location>
        <begin position="384"/>
        <end position="400"/>
    </location>
</feature>
<organism evidence="2 3">
    <name type="scientific">Symbiodinium necroappetens</name>
    <dbReference type="NCBI Taxonomy" id="1628268"/>
    <lineage>
        <taxon>Eukaryota</taxon>
        <taxon>Sar</taxon>
        <taxon>Alveolata</taxon>
        <taxon>Dinophyceae</taxon>
        <taxon>Suessiales</taxon>
        <taxon>Symbiodiniaceae</taxon>
        <taxon>Symbiodinium</taxon>
    </lineage>
</organism>
<feature type="region of interest" description="Disordered" evidence="1">
    <location>
        <begin position="380"/>
        <end position="417"/>
    </location>
</feature>
<gene>
    <name evidence="2" type="ORF">SNEC2469_LOCUS14011</name>
</gene>
<evidence type="ECO:0000313" key="3">
    <source>
        <dbReference type="Proteomes" id="UP000601435"/>
    </source>
</evidence>
<proteinExistence type="predicted"/>
<feature type="compositionally biased region" description="Polar residues" evidence="1">
    <location>
        <begin position="562"/>
        <end position="573"/>
    </location>
</feature>
<protein>
    <submittedName>
        <fullName evidence="2">Uncharacterized protein</fullName>
    </submittedName>
</protein>
<name>A0A812SS49_9DINO</name>
<keyword evidence="3" id="KW-1185">Reference proteome</keyword>
<accession>A0A812SS49</accession>
<dbReference type="Proteomes" id="UP000601435">
    <property type="component" value="Unassembled WGS sequence"/>
</dbReference>
<feature type="region of interest" description="Disordered" evidence="1">
    <location>
        <begin position="558"/>
        <end position="581"/>
    </location>
</feature>
<reference evidence="2" key="1">
    <citation type="submission" date="2021-02" db="EMBL/GenBank/DDBJ databases">
        <authorList>
            <person name="Dougan E. K."/>
            <person name="Rhodes N."/>
            <person name="Thang M."/>
            <person name="Chan C."/>
        </authorList>
    </citation>
    <scope>NUCLEOTIDE SEQUENCE</scope>
</reference>
<dbReference type="EMBL" id="CAJNJA010022419">
    <property type="protein sequence ID" value="CAE7492700.1"/>
    <property type="molecule type" value="Genomic_DNA"/>
</dbReference>
<dbReference type="OrthoDB" id="10671430at2759"/>
<comment type="caution">
    <text evidence="2">The sequence shown here is derived from an EMBL/GenBank/DDBJ whole genome shotgun (WGS) entry which is preliminary data.</text>
</comment>
<dbReference type="AlphaFoldDB" id="A0A812SS49"/>
<sequence length="665" mass="73900">MTRLPSGHRAVSIVEFGEQAWALPVECRGEQADPFQLLYTSVLEQNFGGKDVASTSEARDTWAAFKDPSEADNKARKLLDQRNFTPQAMEELLTLVIFRGTGTRDVLISKRKDAGALAFGLYAHGNMFGITRATLEMPNFVKYINAWFCSKFPKKATEIPGVSWTSFSINVNMASKLHRDCHNLIESHNVVATFGTFQGGGLWLELPPGVDPQSVPDVKWKIRKGVKVPGRVMEVYHKPTLFDPKTTHGTMPWTGKRISVTLYTARSAPDMDMNIVSQLQGLGFPGLIASCYMAWDESTCELDEVQPESTCEWDMEASFDQSVQRLVAAESPEDHVQKRTPVKKLDQAWKRMVQQIMFMLETARRQMVTDYIVMKDEKIHPEKTTSTASSSKQRATTSGPIHQGIGEPLPRSQSHKKWECEPGLCPHGPDHMRCRANRLSKWWTCLRCGSRWARLDDTREDVKVPEYTSENAKNVVDRRGRAFPKYLPAPRGRPEQGPREVTVAAGGRARVATSTSTTTFTNKVTGVTPSSTAATATFPPKVFEEPNLREGRKHLRAATTWRPKSTRSTPTKRASTRKWRRSPSYRLNEKLFGERPGLEGVQVPTHPDLELMLTEKGMGNVGHDGALFVGVHGGSGLVSAVGPSSRACGMAASCKQLELLGSRAA</sequence>